<evidence type="ECO:0000313" key="3">
    <source>
        <dbReference type="Proteomes" id="UP000071778"/>
    </source>
</evidence>
<feature type="region of interest" description="Disordered" evidence="1">
    <location>
        <begin position="1"/>
        <end position="23"/>
    </location>
</feature>
<reference evidence="2 3" key="1">
    <citation type="submission" date="2015-11" db="EMBL/GenBank/DDBJ databases">
        <title>Exploring the genomic traits of fungus-feeding bacterial genus Collimonas.</title>
        <authorList>
            <person name="Song C."/>
            <person name="Schmidt R."/>
            <person name="de Jager V."/>
            <person name="Krzyzanowska D."/>
            <person name="Jongedijk E."/>
            <person name="Cankar K."/>
            <person name="Beekwilder J."/>
            <person name="van Veen A."/>
            <person name="de Boer W."/>
            <person name="van Veen J.A."/>
            <person name="Garbeva P."/>
        </authorList>
    </citation>
    <scope>NUCLEOTIDE SEQUENCE [LARGE SCALE GENOMIC DNA]</scope>
    <source>
        <strain evidence="2 3">Ter282</strain>
    </source>
</reference>
<protein>
    <submittedName>
        <fullName evidence="2">Uncharacterized protein</fullName>
    </submittedName>
</protein>
<dbReference type="Proteomes" id="UP000071778">
    <property type="component" value="Chromosome"/>
</dbReference>
<gene>
    <name evidence="2" type="ORF">CAter282_1150</name>
</gene>
<name>A0A127QH60_9BURK</name>
<dbReference type="EMBL" id="CP013235">
    <property type="protein sequence ID" value="AMP08942.1"/>
    <property type="molecule type" value="Genomic_DNA"/>
</dbReference>
<dbReference type="AlphaFoldDB" id="A0A127QH60"/>
<keyword evidence="3" id="KW-1185">Reference proteome</keyword>
<sequence length="141" mass="14815">MPTRSPQHQTKKTLEPIARPGRKSHAVPLVLAASAMLAGCGPKQARDEYLSQEDCQKDWGRPELCQAAPSSGNSTNSGGGGYGHYRYYGPSYDLGDRDNAQRSARIGGRSFGLQSGEVSNHSVARSVARGGFGGVHISGGG</sequence>
<evidence type="ECO:0000313" key="2">
    <source>
        <dbReference type="EMBL" id="AMP08942.1"/>
    </source>
</evidence>
<evidence type="ECO:0000256" key="1">
    <source>
        <dbReference type="SAM" id="MobiDB-lite"/>
    </source>
</evidence>
<dbReference type="PATRIC" id="fig|279058.18.peg.1142"/>
<dbReference type="RefSeq" id="WP_061537030.1">
    <property type="nucleotide sequence ID" value="NZ_CP013235.1"/>
</dbReference>
<proteinExistence type="predicted"/>
<accession>A0A127QH60</accession>
<organism evidence="2 3">
    <name type="scientific">Collimonas arenae</name>
    <dbReference type="NCBI Taxonomy" id="279058"/>
    <lineage>
        <taxon>Bacteria</taxon>
        <taxon>Pseudomonadati</taxon>
        <taxon>Pseudomonadota</taxon>
        <taxon>Betaproteobacteria</taxon>
        <taxon>Burkholderiales</taxon>
        <taxon>Oxalobacteraceae</taxon>
        <taxon>Collimonas</taxon>
    </lineage>
</organism>